<name>A0A8J4MMT2_SPHME</name>
<feature type="non-terminal residue" evidence="4">
    <location>
        <position position="1"/>
    </location>
</feature>
<dbReference type="PROSITE" id="PS50878">
    <property type="entry name" value="RT_POL"/>
    <property type="match status" value="1"/>
</dbReference>
<dbReference type="EMBL" id="VUKU01019227">
    <property type="protein sequence ID" value="KAF1417783.1"/>
    <property type="molecule type" value="Genomic_DNA"/>
</dbReference>
<dbReference type="AlphaFoldDB" id="A0A8J4MMT2"/>
<dbReference type="SUPFAM" id="SSF56672">
    <property type="entry name" value="DNA/RNA polymerases"/>
    <property type="match status" value="1"/>
</dbReference>
<comment type="caution">
    <text evidence="4">The sequence shown here is derived from an EMBL/GenBank/DDBJ whole genome shotgun (WGS) entry which is preliminary data.</text>
</comment>
<evidence type="ECO:0000256" key="1">
    <source>
        <dbReference type="ARBA" id="ARBA00010879"/>
    </source>
</evidence>
<dbReference type="InterPro" id="IPR043128">
    <property type="entry name" value="Rev_trsase/Diguanyl_cyclase"/>
</dbReference>
<dbReference type="Proteomes" id="UP000785099">
    <property type="component" value="Unassembled WGS sequence"/>
</dbReference>
<dbReference type="PANTHER" id="PTHR33064:SF37">
    <property type="entry name" value="RIBONUCLEASE H"/>
    <property type="match status" value="1"/>
</dbReference>
<comment type="similarity">
    <text evidence="1">Belongs to the beta type-B retroviral polymerase family. HERV class-II K(HML-2) pol subfamily.</text>
</comment>
<dbReference type="InterPro" id="IPR000477">
    <property type="entry name" value="RT_dom"/>
</dbReference>
<keyword evidence="5" id="KW-1185">Reference proteome</keyword>
<dbReference type="GO" id="GO:0004523">
    <property type="term" value="F:RNA-DNA hybrid ribonuclease activity"/>
    <property type="evidence" value="ECO:0007669"/>
    <property type="project" value="UniProtKB-EC"/>
</dbReference>
<evidence type="ECO:0000313" key="4">
    <source>
        <dbReference type="EMBL" id="KAF1417783.1"/>
    </source>
</evidence>
<protein>
    <recommendedName>
        <fullName evidence="2">ribonuclease H</fullName>
        <ecNumber evidence="2">3.1.26.4</ecNumber>
    </recommendedName>
</protein>
<dbReference type="Gene3D" id="3.30.70.270">
    <property type="match status" value="1"/>
</dbReference>
<sequence>IGEESQPLFAFTWKGQQLTWTCLPQGFTGSPTIFSRVLEDIKDIELPGGSVLVQYVDDLLIASRNCNDCLKGTVHSCT</sequence>
<accession>A0A8J4MMT2</accession>
<evidence type="ECO:0000259" key="3">
    <source>
        <dbReference type="PROSITE" id="PS50878"/>
    </source>
</evidence>
<dbReference type="PANTHER" id="PTHR33064">
    <property type="entry name" value="POL PROTEIN"/>
    <property type="match status" value="1"/>
</dbReference>
<organism evidence="4 5">
    <name type="scientific">Spheniscus mendiculus</name>
    <name type="common">Galapagos penguin</name>
    <dbReference type="NCBI Taxonomy" id="156760"/>
    <lineage>
        <taxon>Eukaryota</taxon>
        <taxon>Metazoa</taxon>
        <taxon>Chordata</taxon>
        <taxon>Craniata</taxon>
        <taxon>Vertebrata</taxon>
        <taxon>Euteleostomi</taxon>
        <taxon>Archelosauria</taxon>
        <taxon>Archosauria</taxon>
        <taxon>Dinosauria</taxon>
        <taxon>Saurischia</taxon>
        <taxon>Theropoda</taxon>
        <taxon>Coelurosauria</taxon>
        <taxon>Aves</taxon>
        <taxon>Neognathae</taxon>
        <taxon>Neoaves</taxon>
        <taxon>Aequornithes</taxon>
        <taxon>Sphenisciformes</taxon>
        <taxon>Spheniscidae</taxon>
        <taxon>Spheniscus</taxon>
    </lineage>
</organism>
<dbReference type="Pfam" id="PF00078">
    <property type="entry name" value="RVT_1"/>
    <property type="match status" value="1"/>
</dbReference>
<dbReference type="EC" id="3.1.26.4" evidence="2"/>
<proteinExistence type="inferred from homology"/>
<evidence type="ECO:0000256" key="2">
    <source>
        <dbReference type="ARBA" id="ARBA00012180"/>
    </source>
</evidence>
<dbReference type="InterPro" id="IPR051320">
    <property type="entry name" value="Viral_Replic_Matur_Polypro"/>
</dbReference>
<feature type="non-terminal residue" evidence="4">
    <location>
        <position position="78"/>
    </location>
</feature>
<gene>
    <name evidence="4" type="ORF">FQV24_0002758</name>
</gene>
<evidence type="ECO:0000313" key="5">
    <source>
        <dbReference type="Proteomes" id="UP000785099"/>
    </source>
</evidence>
<reference evidence="4 5" key="1">
    <citation type="journal article" date="2019" name="Gigascience">
        <title>High-coverage genomes to elucidate the evolution of penguins.</title>
        <authorList>
            <person name="Pan H."/>
            <person name="Cole T.L."/>
            <person name="Bi X."/>
            <person name="Fang M."/>
            <person name="Zhou C."/>
            <person name="Yang Z."/>
            <person name="Ksepka D.T."/>
            <person name="Hart T."/>
            <person name="Bouzat J.L."/>
            <person name="Argilla L.S."/>
            <person name="Bertelsen M.F."/>
            <person name="Boersma P.D."/>
            <person name="Bost C.A."/>
            <person name="Cherel Y."/>
            <person name="Dann P."/>
            <person name="Fiddaman S.R."/>
            <person name="Howard P."/>
            <person name="Labuschagne K."/>
            <person name="Mattern T."/>
            <person name="Miller G."/>
            <person name="Parker P."/>
            <person name="Phillips R.A."/>
            <person name="Quillfeldt P."/>
            <person name="Ryan P.G."/>
            <person name="Taylor H."/>
            <person name="Thompson D.R."/>
            <person name="Young M.J."/>
            <person name="Ellegaard M.R."/>
            <person name="Gilbert M.T.P."/>
            <person name="Sinding M.S."/>
            <person name="Pacheco G."/>
            <person name="Shepherd L.D."/>
            <person name="Tennyson A.J.D."/>
            <person name="Grosser S."/>
            <person name="Kay E."/>
            <person name="Nupen L.J."/>
            <person name="Ellenberg U."/>
            <person name="Houston D.M."/>
            <person name="Reeve A.H."/>
            <person name="Johnson K."/>
            <person name="Masello J.F."/>
            <person name="Stracke T."/>
            <person name="McKinlay B."/>
            <person name="Borboroglu P.G."/>
            <person name="Zhang D.X."/>
            <person name="Zhang G."/>
        </authorList>
    </citation>
    <scope>NUCLEOTIDE SEQUENCE [LARGE SCALE GENOMIC DNA]</scope>
    <source>
        <strain evidence="4">GAPE 212</strain>
    </source>
</reference>
<feature type="domain" description="Reverse transcriptase" evidence="3">
    <location>
        <begin position="1"/>
        <end position="78"/>
    </location>
</feature>
<dbReference type="InterPro" id="IPR043502">
    <property type="entry name" value="DNA/RNA_pol_sf"/>
</dbReference>